<reference evidence="2 3" key="1">
    <citation type="submission" date="2024-09" db="EMBL/GenBank/DDBJ databases">
        <authorList>
            <person name="Sun Q."/>
            <person name="Mori K."/>
        </authorList>
    </citation>
    <scope>NUCLEOTIDE SEQUENCE [LARGE SCALE GENOMIC DNA]</scope>
    <source>
        <strain evidence="2 3">JCM 15389</strain>
    </source>
</reference>
<proteinExistence type="predicted"/>
<dbReference type="Gene3D" id="3.30.300.130">
    <property type="entry name" value="Fe-S cluster assembly (FSCA)"/>
    <property type="match status" value="1"/>
</dbReference>
<organism evidence="2 3">
    <name type="scientific">Aciditerrimonas ferrireducens</name>
    <dbReference type="NCBI Taxonomy" id="667306"/>
    <lineage>
        <taxon>Bacteria</taxon>
        <taxon>Bacillati</taxon>
        <taxon>Actinomycetota</taxon>
        <taxon>Acidimicrobiia</taxon>
        <taxon>Acidimicrobiales</taxon>
        <taxon>Acidimicrobiaceae</taxon>
        <taxon>Aciditerrimonas</taxon>
    </lineage>
</organism>
<dbReference type="EMBL" id="JBHLYQ010000282">
    <property type="protein sequence ID" value="MFC0083142.1"/>
    <property type="molecule type" value="Genomic_DNA"/>
</dbReference>
<sequence length="83" mass="9225">MDQASEDQVRRALAAVEEPELRRAVGELGMLRQVEVHRRRVEVVVAVPQARWPGLEELAARLEAALATVPGAPRPSLRFEAMD</sequence>
<evidence type="ECO:0000313" key="3">
    <source>
        <dbReference type="Proteomes" id="UP001589788"/>
    </source>
</evidence>
<dbReference type="Proteomes" id="UP001589788">
    <property type="component" value="Unassembled WGS sequence"/>
</dbReference>
<feature type="domain" description="MIP18 family-like" evidence="1">
    <location>
        <begin position="6"/>
        <end position="71"/>
    </location>
</feature>
<name>A0ABV6CA61_9ACTN</name>
<feature type="non-terminal residue" evidence="2">
    <location>
        <position position="83"/>
    </location>
</feature>
<accession>A0ABV6CA61</accession>
<evidence type="ECO:0000313" key="2">
    <source>
        <dbReference type="EMBL" id="MFC0083142.1"/>
    </source>
</evidence>
<gene>
    <name evidence="2" type="ORF">ACFFRE_13485</name>
</gene>
<dbReference type="SUPFAM" id="SSF117916">
    <property type="entry name" value="Fe-S cluster assembly (FSCA) domain-like"/>
    <property type="match status" value="1"/>
</dbReference>
<dbReference type="InterPro" id="IPR002744">
    <property type="entry name" value="MIP18-like"/>
</dbReference>
<dbReference type="RefSeq" id="WP_377790886.1">
    <property type="nucleotide sequence ID" value="NZ_JBHLYQ010000282.1"/>
</dbReference>
<evidence type="ECO:0000259" key="1">
    <source>
        <dbReference type="Pfam" id="PF01883"/>
    </source>
</evidence>
<dbReference type="InterPro" id="IPR034904">
    <property type="entry name" value="FSCA_dom_sf"/>
</dbReference>
<comment type="caution">
    <text evidence="2">The sequence shown here is derived from an EMBL/GenBank/DDBJ whole genome shotgun (WGS) entry which is preliminary data.</text>
</comment>
<keyword evidence="3" id="KW-1185">Reference proteome</keyword>
<dbReference type="Pfam" id="PF01883">
    <property type="entry name" value="FeS_assembly_P"/>
    <property type="match status" value="1"/>
</dbReference>
<protein>
    <submittedName>
        <fullName evidence="2">Iron-sulfur cluster assembly protein</fullName>
    </submittedName>
</protein>